<comment type="similarity">
    <text evidence="1">Belongs to the peptidase C48 family.</text>
</comment>
<keyword evidence="3" id="KW-0378">Hydrolase</keyword>
<organism evidence="6 7">
    <name type="scientific">Datura stramonium</name>
    <name type="common">Jimsonweed</name>
    <name type="synonym">Common thornapple</name>
    <dbReference type="NCBI Taxonomy" id="4076"/>
    <lineage>
        <taxon>Eukaryota</taxon>
        <taxon>Viridiplantae</taxon>
        <taxon>Streptophyta</taxon>
        <taxon>Embryophyta</taxon>
        <taxon>Tracheophyta</taxon>
        <taxon>Spermatophyta</taxon>
        <taxon>Magnoliopsida</taxon>
        <taxon>eudicotyledons</taxon>
        <taxon>Gunneridae</taxon>
        <taxon>Pentapetalae</taxon>
        <taxon>asterids</taxon>
        <taxon>lamiids</taxon>
        <taxon>Solanales</taxon>
        <taxon>Solanaceae</taxon>
        <taxon>Solanoideae</taxon>
        <taxon>Datureae</taxon>
        <taxon>Datura</taxon>
    </lineage>
</organism>
<dbReference type="InterPro" id="IPR003653">
    <property type="entry name" value="Peptidase_C48_C"/>
</dbReference>
<gene>
    <name evidence="6" type="ORF">HAX54_024208</name>
</gene>
<reference evidence="6 7" key="1">
    <citation type="journal article" date="2021" name="BMC Genomics">
        <title>Datura genome reveals duplications of psychoactive alkaloid biosynthetic genes and high mutation rate following tissue culture.</title>
        <authorList>
            <person name="Rajewski A."/>
            <person name="Carter-House D."/>
            <person name="Stajich J."/>
            <person name="Litt A."/>
        </authorList>
    </citation>
    <scope>NUCLEOTIDE SEQUENCE [LARGE SCALE GENOMIC DNA]</scope>
    <source>
        <strain evidence="6">AR-01</strain>
    </source>
</reference>
<evidence type="ECO:0000313" key="7">
    <source>
        <dbReference type="Proteomes" id="UP000823775"/>
    </source>
</evidence>
<feature type="non-terminal residue" evidence="6">
    <location>
        <position position="1"/>
    </location>
</feature>
<dbReference type="InterPro" id="IPR038765">
    <property type="entry name" value="Papain-like_cys_pep_sf"/>
</dbReference>
<keyword evidence="7" id="KW-1185">Reference proteome</keyword>
<name>A0ABS8UYU2_DATST</name>
<protein>
    <recommendedName>
        <fullName evidence="5">Ubiquitin-like protease family profile domain-containing protein</fullName>
    </recommendedName>
</protein>
<dbReference type="Proteomes" id="UP000823775">
    <property type="component" value="Unassembled WGS sequence"/>
</dbReference>
<dbReference type="SUPFAM" id="SSF54001">
    <property type="entry name" value="Cysteine proteinases"/>
    <property type="match status" value="1"/>
</dbReference>
<keyword evidence="2" id="KW-0645">Protease</keyword>
<feature type="domain" description="Ubiquitin-like protease family profile" evidence="5">
    <location>
        <begin position="337"/>
        <end position="376"/>
    </location>
</feature>
<sequence>VIMKKRRRSVGGRRKKSAYTSQEMGEKDQMFEQSALRDFGDNTGFDNTIEQSNIGGDTIEPIDIVPIACSGDTVPNNDKQQDISASTSDDTARRLSYEKRVEEGAEFCSKDKHLIEKEADGQSNQHIEKGEDYFLTPDLIEQSDLGVLVYERGSKRRKILFVTDDPISAESSLLFDKNDSSKEVVDPVTILEDQHIVIQEAQTQYDIVNTSQFDLAKSVEAFNNKVRDPVTSLEEQYPVIPEAQTQPHIVKSIQEVNKQVPELFTPIEEEHQVVHESHSYIEPGKSLQVVINDLQKEQQVQAVDQAGTIGAMLKAVSFTTDRPSYDDYVDEFKVIWKTKVDCGLFVLKFMKSIMEGESIEKCVINDIPQFRKNLATNLWRYSMWKIESGYETLEEKGDAD</sequence>
<dbReference type="EMBL" id="JACEIK010002949">
    <property type="protein sequence ID" value="MCD9639589.1"/>
    <property type="molecule type" value="Genomic_DNA"/>
</dbReference>
<evidence type="ECO:0000256" key="2">
    <source>
        <dbReference type="ARBA" id="ARBA00022670"/>
    </source>
</evidence>
<feature type="compositionally biased region" description="Basic residues" evidence="4">
    <location>
        <begin position="1"/>
        <end position="17"/>
    </location>
</feature>
<dbReference type="Pfam" id="PF02902">
    <property type="entry name" value="Peptidase_C48"/>
    <property type="match status" value="1"/>
</dbReference>
<accession>A0ABS8UYU2</accession>
<feature type="region of interest" description="Disordered" evidence="4">
    <location>
        <begin position="71"/>
        <end position="91"/>
    </location>
</feature>
<comment type="caution">
    <text evidence="6">The sequence shown here is derived from an EMBL/GenBank/DDBJ whole genome shotgun (WGS) entry which is preliminary data.</text>
</comment>
<evidence type="ECO:0000313" key="6">
    <source>
        <dbReference type="EMBL" id="MCD9639589.1"/>
    </source>
</evidence>
<dbReference type="Gene3D" id="3.40.395.10">
    <property type="entry name" value="Adenoviral Proteinase, Chain A"/>
    <property type="match status" value="1"/>
</dbReference>
<proteinExistence type="inferred from homology"/>
<evidence type="ECO:0000259" key="5">
    <source>
        <dbReference type="Pfam" id="PF02902"/>
    </source>
</evidence>
<evidence type="ECO:0000256" key="3">
    <source>
        <dbReference type="ARBA" id="ARBA00022801"/>
    </source>
</evidence>
<evidence type="ECO:0000256" key="4">
    <source>
        <dbReference type="SAM" id="MobiDB-lite"/>
    </source>
</evidence>
<evidence type="ECO:0000256" key="1">
    <source>
        <dbReference type="ARBA" id="ARBA00005234"/>
    </source>
</evidence>
<feature type="region of interest" description="Disordered" evidence="4">
    <location>
        <begin position="1"/>
        <end position="28"/>
    </location>
</feature>
<feature type="compositionally biased region" description="Polar residues" evidence="4">
    <location>
        <begin position="73"/>
        <end position="89"/>
    </location>
</feature>